<protein>
    <submittedName>
        <fullName evidence="1">Uncharacterized protein</fullName>
    </submittedName>
</protein>
<accession>A0AA42DQD2</accession>
<dbReference type="EMBL" id="JAQIFT010000062">
    <property type="protein sequence ID" value="MDA3733350.1"/>
    <property type="molecule type" value="Genomic_DNA"/>
</dbReference>
<dbReference type="AlphaFoldDB" id="A0AA42DQD2"/>
<name>A0AA42DQD2_9FIRM</name>
<keyword evidence="2" id="KW-1185">Reference proteome</keyword>
<comment type="caution">
    <text evidence="1">The sequence shown here is derived from an EMBL/GenBank/DDBJ whole genome shotgun (WGS) entry which is preliminary data.</text>
</comment>
<gene>
    <name evidence="1" type="ORF">PBV87_17880</name>
</gene>
<proteinExistence type="predicted"/>
<dbReference type="RefSeq" id="WP_271013204.1">
    <property type="nucleotide sequence ID" value="NZ_JAQIFT010000062.1"/>
</dbReference>
<sequence length="51" mass="6123">MHSYESIYRLIDQAPAITEVQKDFYKVMIAERKAKIMDYSMELLLKQELLK</sequence>
<dbReference type="Proteomes" id="UP001169242">
    <property type="component" value="Unassembled WGS sequence"/>
</dbReference>
<evidence type="ECO:0000313" key="1">
    <source>
        <dbReference type="EMBL" id="MDA3733350.1"/>
    </source>
</evidence>
<organism evidence="1 2">
    <name type="scientific">Holtiella tumoricola</name>
    <dbReference type="NCBI Taxonomy" id="3018743"/>
    <lineage>
        <taxon>Bacteria</taxon>
        <taxon>Bacillati</taxon>
        <taxon>Bacillota</taxon>
        <taxon>Clostridia</taxon>
        <taxon>Lachnospirales</taxon>
        <taxon>Cellulosilyticaceae</taxon>
        <taxon>Holtiella</taxon>
    </lineage>
</organism>
<reference evidence="1" key="1">
    <citation type="journal article" date="2023" name="Int. J. Syst. Evol. Microbiol.">
        <title>&lt;i&gt;Holtiella tumoricola&lt;/i&gt; gen. nov. sp. nov., isolated from a human clinical sample.</title>
        <authorList>
            <person name="Allen-Vercoe E."/>
            <person name="Daigneault M.C."/>
            <person name="Vancuren S.J."/>
            <person name="Cochrane K."/>
            <person name="O'Neal L.L."/>
            <person name="Sankaranarayanan K."/>
            <person name="Lawson P.A."/>
        </authorList>
    </citation>
    <scope>NUCLEOTIDE SEQUENCE</scope>
    <source>
        <strain evidence="1">CC70A</strain>
    </source>
</reference>
<evidence type="ECO:0000313" key="2">
    <source>
        <dbReference type="Proteomes" id="UP001169242"/>
    </source>
</evidence>